<dbReference type="KEGG" id="msv:Mesil_2605"/>
<dbReference type="Gene3D" id="3.90.1310.10">
    <property type="entry name" value="Penicillin-binding protein 2a (Domain 2)"/>
    <property type="match status" value="1"/>
</dbReference>
<proteinExistence type="predicted"/>
<dbReference type="InterPro" id="IPR036138">
    <property type="entry name" value="PBP_dimer_sf"/>
</dbReference>
<evidence type="ECO:0000256" key="1">
    <source>
        <dbReference type="ARBA" id="ARBA00004167"/>
    </source>
</evidence>
<reference evidence="13 14" key="1">
    <citation type="journal article" date="2010" name="Stand. Genomic Sci.">
        <title>Complete genome sequence of Meiothermus silvanus type strain (VI-R2).</title>
        <authorList>
            <person name="Sikorski J."/>
            <person name="Tindall B.J."/>
            <person name="Lowry S."/>
            <person name="Lucas S."/>
            <person name="Nolan M."/>
            <person name="Copeland A."/>
            <person name="Glavina Del Rio T."/>
            <person name="Tice H."/>
            <person name="Cheng J.F."/>
            <person name="Han C."/>
            <person name="Pitluck S."/>
            <person name="Liolios K."/>
            <person name="Ivanova N."/>
            <person name="Mavromatis K."/>
            <person name="Mikhailova N."/>
            <person name="Pati A."/>
            <person name="Goodwin L."/>
            <person name="Chen A."/>
            <person name="Palaniappan K."/>
            <person name="Land M."/>
            <person name="Hauser L."/>
            <person name="Chang Y.J."/>
            <person name="Jeffries C.D."/>
            <person name="Rohde M."/>
            <person name="Goker M."/>
            <person name="Woyke T."/>
            <person name="Bristow J."/>
            <person name="Eisen J.A."/>
            <person name="Markowitz V."/>
            <person name="Hugenholtz P."/>
            <person name="Kyrpides N.C."/>
            <person name="Klenk H.P."/>
            <person name="Lapidus A."/>
        </authorList>
    </citation>
    <scope>NUCLEOTIDE SEQUENCE [LARGE SCALE GENOMIC DNA]</scope>
    <source>
        <strain evidence="14">ATCC 700542 / DSM 9946 / VI-R2</strain>
    </source>
</reference>
<dbReference type="HOGENOM" id="CLU_009289_1_2_0"/>
<evidence type="ECO:0000313" key="14">
    <source>
        <dbReference type="Proteomes" id="UP000001916"/>
    </source>
</evidence>
<dbReference type="Pfam" id="PF00905">
    <property type="entry name" value="Transpeptidase"/>
    <property type="match status" value="1"/>
</dbReference>
<feature type="region of interest" description="Disordered" evidence="10">
    <location>
        <begin position="582"/>
        <end position="605"/>
    </location>
</feature>
<dbReference type="GO" id="GO:0016757">
    <property type="term" value="F:glycosyltransferase activity"/>
    <property type="evidence" value="ECO:0007669"/>
    <property type="project" value="UniProtKB-KW"/>
</dbReference>
<dbReference type="GO" id="GO:0009252">
    <property type="term" value="P:peptidoglycan biosynthetic process"/>
    <property type="evidence" value="ECO:0007669"/>
    <property type="project" value="UniProtKB-KW"/>
</dbReference>
<evidence type="ECO:0000256" key="5">
    <source>
        <dbReference type="ARBA" id="ARBA00022960"/>
    </source>
</evidence>
<dbReference type="Proteomes" id="UP000001916">
    <property type="component" value="Chromosome"/>
</dbReference>
<dbReference type="eggNOG" id="COG0768">
    <property type="taxonomic scope" value="Bacteria"/>
</dbReference>
<evidence type="ECO:0000256" key="4">
    <source>
        <dbReference type="ARBA" id="ARBA00022692"/>
    </source>
</evidence>
<keyword evidence="3" id="KW-1003">Cell membrane</keyword>
<dbReference type="Pfam" id="PF03717">
    <property type="entry name" value="PBP_dimer"/>
    <property type="match status" value="1"/>
</dbReference>
<dbReference type="SUPFAM" id="SSF56519">
    <property type="entry name" value="Penicillin binding protein dimerisation domain"/>
    <property type="match status" value="1"/>
</dbReference>
<dbReference type="OrthoDB" id="9804124at2"/>
<keyword evidence="7" id="KW-1133">Transmembrane helix</keyword>
<evidence type="ECO:0000259" key="12">
    <source>
        <dbReference type="Pfam" id="PF03717"/>
    </source>
</evidence>
<dbReference type="GO" id="GO:0071972">
    <property type="term" value="F:peptidoglycan L,D-transpeptidase activity"/>
    <property type="evidence" value="ECO:0007669"/>
    <property type="project" value="TreeGrafter"/>
</dbReference>
<comment type="subcellular location">
    <subcellularLocation>
        <location evidence="2">Cell membrane</location>
    </subcellularLocation>
    <subcellularLocation>
        <location evidence="1">Membrane</location>
        <topology evidence="1">Single-pass membrane protein</topology>
    </subcellularLocation>
</comment>
<dbReference type="Gene3D" id="3.40.710.10">
    <property type="entry name" value="DD-peptidase/beta-lactamase superfamily"/>
    <property type="match status" value="1"/>
</dbReference>
<evidence type="ECO:0000256" key="10">
    <source>
        <dbReference type="SAM" id="MobiDB-lite"/>
    </source>
</evidence>
<keyword evidence="8" id="KW-0472">Membrane</keyword>
<keyword evidence="5" id="KW-0133">Cell shape</keyword>
<feature type="compositionally biased region" description="Pro residues" evidence="10">
    <location>
        <begin position="588"/>
        <end position="605"/>
    </location>
</feature>
<dbReference type="AlphaFoldDB" id="D7BBJ2"/>
<sequence length="605" mass="66183">MNSRLLLLLLLVYTVLGLYGLRLWQLQVVEYERYSTQSRGNYVRTEPITAPRGRIFDRNGKLIADNRMAVDLVYQGGEVEFKERILALLGLSELPKPERGQEVIVKANLPEGLIPTLAELTAGQKNLRLVERLERNYPRPISGSVLGYVQLANALQVKQGYDPDELVGVSGLEGGLENTLRGTRGARLVEVNARGERIRSQVIRPPLPGKDVYLTLDYDLQKAAEKALADSLEDLHKGRKRYGLPLDQKPKGAIIAVDPRTGEVLAMATAPTFDPNLFARRPTPREEIQRLIQDPDKPLFNRAVLPYAPGSTFKLVTSSMLLEKGYATPGTIYTCTAAFTVGRFTMRNWAHRNMGPMTVKGAIANSCNTWYFQAVWNAPPGSAPLVDDIAARAKEMGIGRPTGLEIPERSGFLPTRAWKRATFDEPWYPGETLSVAIGQGPVLATPAEIARMLSTIAMSGRQPELHLVKRIGDTPISPRISQVPGTHWAELQEGLRQTVTEGTASFQLKDFPVPTAGKTGTAEIPGKRMGLSHAWYMGYGPVDPNDPRPPLLVVAFFENGGEGSGVALPAAKKVMSAFWKVNTGSPAQPSPAPIPQPTPPSAARP</sequence>
<keyword evidence="13" id="KW-0808">Transferase</keyword>
<dbReference type="GO" id="GO:0008360">
    <property type="term" value="P:regulation of cell shape"/>
    <property type="evidence" value="ECO:0007669"/>
    <property type="project" value="UniProtKB-KW"/>
</dbReference>
<keyword evidence="6" id="KW-0573">Peptidoglycan synthesis</keyword>
<name>D7BBJ2_ALLS1</name>
<evidence type="ECO:0000256" key="6">
    <source>
        <dbReference type="ARBA" id="ARBA00022984"/>
    </source>
</evidence>
<evidence type="ECO:0000256" key="7">
    <source>
        <dbReference type="ARBA" id="ARBA00022989"/>
    </source>
</evidence>
<keyword evidence="13" id="KW-0328">Glycosyltransferase</keyword>
<feature type="domain" description="Penicillin-binding protein transpeptidase" evidence="11">
    <location>
        <begin position="252"/>
        <end position="575"/>
    </location>
</feature>
<dbReference type="PANTHER" id="PTHR30627:SF2">
    <property type="entry name" value="PEPTIDOGLYCAN D,D-TRANSPEPTIDASE MRDA"/>
    <property type="match status" value="1"/>
</dbReference>
<gene>
    <name evidence="13" type="ordered locus">Mesil_2605</name>
</gene>
<evidence type="ECO:0000256" key="9">
    <source>
        <dbReference type="ARBA" id="ARBA00023316"/>
    </source>
</evidence>
<accession>D7BBJ2</accession>
<protein>
    <submittedName>
        <fullName evidence="13">Penicillin-binding protein 2</fullName>
        <ecNumber evidence="13">2.4.1.129</ecNumber>
    </submittedName>
</protein>
<organism evidence="13 14">
    <name type="scientific">Allomeiothermus silvanus (strain ATCC 700542 / DSM 9946 / NBRC 106475 / NCIMB 13440 / VI-R2)</name>
    <name type="common">Thermus silvanus</name>
    <dbReference type="NCBI Taxonomy" id="526227"/>
    <lineage>
        <taxon>Bacteria</taxon>
        <taxon>Thermotogati</taxon>
        <taxon>Deinococcota</taxon>
        <taxon>Deinococci</taxon>
        <taxon>Thermales</taxon>
        <taxon>Thermaceae</taxon>
        <taxon>Allomeiothermus</taxon>
    </lineage>
</organism>
<dbReference type="InterPro" id="IPR050515">
    <property type="entry name" value="Beta-lactam/transpept"/>
</dbReference>
<keyword evidence="9" id="KW-0961">Cell wall biogenesis/degradation</keyword>
<dbReference type="STRING" id="526227.Mesil_2605"/>
<dbReference type="SUPFAM" id="SSF56601">
    <property type="entry name" value="beta-lactamase/transpeptidase-like"/>
    <property type="match status" value="1"/>
</dbReference>
<dbReference type="EC" id="2.4.1.129" evidence="13"/>
<dbReference type="PANTHER" id="PTHR30627">
    <property type="entry name" value="PEPTIDOGLYCAN D,D-TRANSPEPTIDASE"/>
    <property type="match status" value="1"/>
</dbReference>
<feature type="domain" description="Penicillin-binding protein dimerisation" evidence="12">
    <location>
        <begin position="48"/>
        <end position="200"/>
    </location>
</feature>
<dbReference type="GO" id="GO:0005886">
    <property type="term" value="C:plasma membrane"/>
    <property type="evidence" value="ECO:0007669"/>
    <property type="project" value="UniProtKB-SubCell"/>
</dbReference>
<dbReference type="GO" id="GO:0071555">
    <property type="term" value="P:cell wall organization"/>
    <property type="evidence" value="ECO:0007669"/>
    <property type="project" value="UniProtKB-KW"/>
</dbReference>
<dbReference type="EMBL" id="CP002042">
    <property type="protein sequence ID" value="ADH64454.1"/>
    <property type="molecule type" value="Genomic_DNA"/>
</dbReference>
<evidence type="ECO:0000259" key="11">
    <source>
        <dbReference type="Pfam" id="PF00905"/>
    </source>
</evidence>
<dbReference type="InterPro" id="IPR005311">
    <property type="entry name" value="PBP_dimer"/>
</dbReference>
<evidence type="ECO:0000256" key="3">
    <source>
        <dbReference type="ARBA" id="ARBA00022475"/>
    </source>
</evidence>
<keyword evidence="14" id="KW-1185">Reference proteome</keyword>
<dbReference type="InterPro" id="IPR001460">
    <property type="entry name" value="PCN-bd_Tpept"/>
</dbReference>
<dbReference type="GO" id="GO:0008658">
    <property type="term" value="F:penicillin binding"/>
    <property type="evidence" value="ECO:0007669"/>
    <property type="project" value="InterPro"/>
</dbReference>
<dbReference type="InterPro" id="IPR012338">
    <property type="entry name" value="Beta-lactam/transpept-like"/>
</dbReference>
<dbReference type="RefSeq" id="WP_013158994.1">
    <property type="nucleotide sequence ID" value="NC_014212.1"/>
</dbReference>
<keyword evidence="4" id="KW-0812">Transmembrane</keyword>
<evidence type="ECO:0000256" key="2">
    <source>
        <dbReference type="ARBA" id="ARBA00004236"/>
    </source>
</evidence>
<evidence type="ECO:0000256" key="8">
    <source>
        <dbReference type="ARBA" id="ARBA00023136"/>
    </source>
</evidence>
<evidence type="ECO:0000313" key="13">
    <source>
        <dbReference type="EMBL" id="ADH64454.1"/>
    </source>
</evidence>